<evidence type="ECO:0000256" key="1">
    <source>
        <dbReference type="SAM" id="Phobius"/>
    </source>
</evidence>
<proteinExistence type="predicted"/>
<keyword evidence="1" id="KW-1133">Transmembrane helix</keyword>
<keyword evidence="3" id="KW-1185">Reference proteome</keyword>
<dbReference type="EMBL" id="CP054492">
    <property type="protein sequence ID" value="QOY53220.1"/>
    <property type="molecule type" value="Genomic_DNA"/>
</dbReference>
<gene>
    <name evidence="2" type="ORF">HUE88_05950</name>
</gene>
<keyword evidence="1" id="KW-0472">Membrane</keyword>
<evidence type="ECO:0000313" key="2">
    <source>
        <dbReference type="EMBL" id="QOY53220.1"/>
    </source>
</evidence>
<dbReference type="RefSeq" id="WP_194372055.1">
    <property type="nucleotide sequence ID" value="NZ_CP054492.1"/>
</dbReference>
<sequence length="245" mass="28027">MEENKIMKFFKSPSFQSLATVLTFAIAFYIGYLQEVLGGLNLLIGASITTFIALMSVWIHSLYSNQKLEENFIGKIGILEDFIKANGLGSIINEKTLAIWESSASSVWVVTPDLSNDVGISNDSNIDEELVKAVHDNLLNGKKYIYFVPKSKLITGRLNEYIKKHKSAYKEGQVEFCFIPESQFHFINEVVLYDVECETQTKAVQWFPNQSLNYYLELDNHNQSYLVGILKHMIERYELKDITKV</sequence>
<feature type="transmembrane region" description="Helical" evidence="1">
    <location>
        <begin position="38"/>
        <end position="59"/>
    </location>
</feature>
<feature type="transmembrane region" description="Helical" evidence="1">
    <location>
        <begin position="12"/>
        <end position="32"/>
    </location>
</feature>
<accession>A0A7S7RP84</accession>
<name>A0A7S7RP84_9BACT</name>
<dbReference type="KEGG" id="sbal:HUE88_05950"/>
<evidence type="ECO:0000313" key="3">
    <source>
        <dbReference type="Proteomes" id="UP000593994"/>
    </source>
</evidence>
<dbReference type="Proteomes" id="UP000593994">
    <property type="component" value="Chromosome"/>
</dbReference>
<protein>
    <submittedName>
        <fullName evidence="2">Uncharacterized protein</fullName>
    </submittedName>
</protein>
<reference evidence="2 3" key="1">
    <citation type="submission" date="2020-05" db="EMBL/GenBank/DDBJ databases">
        <title>Sulfurimonas marisnigri, sp. nov., and Sulfurimonas baltica, sp. nov., manganese oxide reducing chemolithoautotrophs of the class Epsilonproteobacteria isolated from the pelagic redoxclines of the Black and Baltic Seas and emended description of the genus Sulfurimonas.</title>
        <authorList>
            <person name="Henkel J.V."/>
            <person name="Laudan C."/>
            <person name="Werner J."/>
            <person name="Neu T."/>
            <person name="Plewe S."/>
            <person name="Sproer C."/>
            <person name="Bunk B."/>
            <person name="Schulz-Vogt H.N."/>
        </authorList>
    </citation>
    <scope>NUCLEOTIDE SEQUENCE [LARGE SCALE GENOMIC DNA]</scope>
    <source>
        <strain evidence="2 3">GD2</strain>
    </source>
</reference>
<dbReference type="AlphaFoldDB" id="A0A7S7RP84"/>
<organism evidence="2 3">
    <name type="scientific">Candidatus Sulfurimonas baltica</name>
    <dbReference type="NCBI Taxonomy" id="2740404"/>
    <lineage>
        <taxon>Bacteria</taxon>
        <taxon>Pseudomonadati</taxon>
        <taxon>Campylobacterota</taxon>
        <taxon>Epsilonproteobacteria</taxon>
        <taxon>Campylobacterales</taxon>
        <taxon>Sulfurimonadaceae</taxon>
        <taxon>Sulfurimonas</taxon>
    </lineage>
</organism>
<keyword evidence="1" id="KW-0812">Transmembrane</keyword>